<name>A0A250K3X1_9BACT</name>
<reference evidence="3 4" key="1">
    <citation type="submission" date="2017-06" db="EMBL/GenBank/DDBJ databases">
        <title>Sequencing and comparative analysis of myxobacterial genomes.</title>
        <authorList>
            <person name="Rupp O."/>
            <person name="Goesmann A."/>
            <person name="Sogaard-Andersen L."/>
        </authorList>
    </citation>
    <scope>NUCLEOTIDE SEQUENCE [LARGE SCALE GENOMIC DNA]</scope>
    <source>
        <strain evidence="3 4">DSM 14697</strain>
    </source>
</reference>
<evidence type="ECO:0008006" key="5">
    <source>
        <dbReference type="Google" id="ProtNLM"/>
    </source>
</evidence>
<keyword evidence="2" id="KW-0472">Membrane</keyword>
<accession>A0A250K3X1</accession>
<dbReference type="KEGG" id="mmas:MYMAC_005946"/>
<organism evidence="3 4">
    <name type="scientific">Corallococcus macrosporus DSM 14697</name>
    <dbReference type="NCBI Taxonomy" id="1189310"/>
    <lineage>
        <taxon>Bacteria</taxon>
        <taxon>Pseudomonadati</taxon>
        <taxon>Myxococcota</taxon>
        <taxon>Myxococcia</taxon>
        <taxon>Myxococcales</taxon>
        <taxon>Cystobacterineae</taxon>
        <taxon>Myxococcaceae</taxon>
        <taxon>Corallococcus</taxon>
    </lineage>
</organism>
<feature type="region of interest" description="Disordered" evidence="1">
    <location>
        <begin position="113"/>
        <end position="151"/>
    </location>
</feature>
<dbReference type="EMBL" id="CP022203">
    <property type="protein sequence ID" value="ATB50291.1"/>
    <property type="molecule type" value="Genomic_DNA"/>
</dbReference>
<keyword evidence="4" id="KW-1185">Reference proteome</keyword>
<dbReference type="AlphaFoldDB" id="A0A250K3X1"/>
<evidence type="ECO:0000256" key="1">
    <source>
        <dbReference type="SAM" id="MobiDB-lite"/>
    </source>
</evidence>
<feature type="compositionally biased region" description="Basic and acidic residues" evidence="1">
    <location>
        <begin position="121"/>
        <end position="131"/>
    </location>
</feature>
<sequence length="151" mass="16963">MGDLFQLLAVSAVVMGVSQTLSRERIFAPLRARLGGKDTWWGYLVSCPYCVSHYVAFALVPLTGTTVIRVTVGGWPGYVLSWVLSTLLITVIAAFFRVVFWFVDETQGLVKRRQRTEEEETATRRIQREQAEQTLNHAAPEAREPSPPVSH</sequence>
<dbReference type="OrthoDB" id="5512748at2"/>
<keyword evidence="2" id="KW-1133">Transmembrane helix</keyword>
<feature type="transmembrane region" description="Helical" evidence="2">
    <location>
        <begin position="79"/>
        <end position="103"/>
    </location>
</feature>
<gene>
    <name evidence="3" type="ORF">MYMAC_005946</name>
</gene>
<dbReference type="Proteomes" id="UP000217343">
    <property type="component" value="Chromosome"/>
</dbReference>
<protein>
    <recommendedName>
        <fullName evidence="5">DUF1360 domain-containing protein</fullName>
    </recommendedName>
</protein>
<proteinExistence type="predicted"/>
<evidence type="ECO:0000313" key="4">
    <source>
        <dbReference type="Proteomes" id="UP000217343"/>
    </source>
</evidence>
<evidence type="ECO:0000256" key="2">
    <source>
        <dbReference type="SAM" id="Phobius"/>
    </source>
</evidence>
<dbReference type="RefSeq" id="WP_095960542.1">
    <property type="nucleotide sequence ID" value="NZ_CP022203.1"/>
</dbReference>
<keyword evidence="2" id="KW-0812">Transmembrane</keyword>
<evidence type="ECO:0000313" key="3">
    <source>
        <dbReference type="EMBL" id="ATB50291.1"/>
    </source>
</evidence>